<evidence type="ECO:0000313" key="4">
    <source>
        <dbReference type="EMBL" id="MFC3121845.1"/>
    </source>
</evidence>
<dbReference type="GO" id="GO:0008483">
    <property type="term" value="F:transaminase activity"/>
    <property type="evidence" value="ECO:0007669"/>
    <property type="project" value="UniProtKB-KW"/>
</dbReference>
<evidence type="ECO:0000256" key="2">
    <source>
        <dbReference type="ARBA" id="ARBA00037999"/>
    </source>
</evidence>
<keyword evidence="5" id="KW-1185">Reference proteome</keyword>
<comment type="similarity">
    <text evidence="2 3">Belongs to the DegT/DnrJ/EryC1 family.</text>
</comment>
<proteinExistence type="inferred from homology"/>
<accession>A0ABV7FP19</accession>
<dbReference type="PANTHER" id="PTHR30244">
    <property type="entry name" value="TRANSAMINASE"/>
    <property type="match status" value="1"/>
</dbReference>
<reference evidence="5" key="1">
    <citation type="journal article" date="2019" name="Int. J. Syst. Evol. Microbiol.">
        <title>The Global Catalogue of Microorganisms (GCM) 10K type strain sequencing project: providing services to taxonomists for standard genome sequencing and annotation.</title>
        <authorList>
            <consortium name="The Broad Institute Genomics Platform"/>
            <consortium name="The Broad Institute Genome Sequencing Center for Infectious Disease"/>
            <person name="Wu L."/>
            <person name="Ma J."/>
        </authorList>
    </citation>
    <scope>NUCLEOTIDE SEQUENCE [LARGE SCALE GENOMIC DNA]</scope>
    <source>
        <strain evidence="5">KCTC 52473</strain>
    </source>
</reference>
<gene>
    <name evidence="4" type="primary">pseC</name>
    <name evidence="4" type="ORF">ACFOHL_09455</name>
</gene>
<dbReference type="SUPFAM" id="SSF53383">
    <property type="entry name" value="PLP-dependent transferases"/>
    <property type="match status" value="1"/>
</dbReference>
<dbReference type="NCBIfam" id="TIGR03588">
    <property type="entry name" value="PseC"/>
    <property type="match status" value="1"/>
</dbReference>
<evidence type="ECO:0000256" key="3">
    <source>
        <dbReference type="RuleBase" id="RU004508"/>
    </source>
</evidence>
<name>A0ABV7FP19_9ALTE</name>
<dbReference type="PIRSF" id="PIRSF000390">
    <property type="entry name" value="PLP_StrS"/>
    <property type="match status" value="1"/>
</dbReference>
<dbReference type="InterPro" id="IPR015424">
    <property type="entry name" value="PyrdxlP-dep_Trfase"/>
</dbReference>
<dbReference type="Pfam" id="PF01041">
    <property type="entry name" value="DegT_DnrJ_EryC1"/>
    <property type="match status" value="1"/>
</dbReference>
<dbReference type="InterPro" id="IPR015422">
    <property type="entry name" value="PyrdxlP-dep_Trfase_small"/>
</dbReference>
<sequence>MIPYGKHNINAQDIASVVDVLENKFLTQGELVPQFEEALCEYTGARYCVAVNSGTSGLHVACLALGVGEGDTVWTSPNSFAASANCARYCGADVDFVDIDPSTRNLCPQRLAAKLQYAATKKRLPKAIVVVHFAGLSCDMKKIHDLCQAYGIAIIEDAAHGLGGRYQNKAIGSCEYADIAVLSFHPVKSITTAEGGAVLTNSQALAKQAELYAKHGITRRPEWLQPHEQGAWYYQQLCLGYNYRLSDLQAALGLSQLTRIDSFIQERRRLAARYTDSFTRSSATQNFNQYLKLPTQSQAQDSAWHLYMVEVPINMRALVFEQMKSQGIGVNVHYIPIHWHPYYQALGFTKGAFAHAEHFYQGAITLPLYVGLSDKEQDEVISALETALLVAIQETGDEES</sequence>
<dbReference type="EMBL" id="JBHRSW010000015">
    <property type="protein sequence ID" value="MFC3121845.1"/>
    <property type="molecule type" value="Genomic_DNA"/>
</dbReference>
<dbReference type="Gene3D" id="3.90.1150.10">
    <property type="entry name" value="Aspartate Aminotransferase, domain 1"/>
    <property type="match status" value="1"/>
</dbReference>
<dbReference type="PANTHER" id="PTHR30244:SF34">
    <property type="entry name" value="DTDP-4-AMINO-4,6-DIDEOXYGALACTOSE TRANSAMINASE"/>
    <property type="match status" value="1"/>
</dbReference>
<dbReference type="CDD" id="cd00616">
    <property type="entry name" value="AHBA_syn"/>
    <property type="match status" value="1"/>
</dbReference>
<evidence type="ECO:0000313" key="5">
    <source>
        <dbReference type="Proteomes" id="UP001595478"/>
    </source>
</evidence>
<keyword evidence="4" id="KW-0032">Aminotransferase</keyword>
<keyword evidence="4" id="KW-0808">Transferase</keyword>
<dbReference type="RefSeq" id="WP_376919982.1">
    <property type="nucleotide sequence ID" value="NZ_JBHRSW010000015.1"/>
</dbReference>
<comment type="caution">
    <text evidence="4">The sequence shown here is derived from an EMBL/GenBank/DDBJ whole genome shotgun (WGS) entry which is preliminary data.</text>
</comment>
<dbReference type="InterPro" id="IPR015421">
    <property type="entry name" value="PyrdxlP-dep_Trfase_major"/>
</dbReference>
<dbReference type="InterPro" id="IPR020026">
    <property type="entry name" value="PseC"/>
</dbReference>
<dbReference type="InterPro" id="IPR000653">
    <property type="entry name" value="DegT/StrS_aminotransferase"/>
</dbReference>
<keyword evidence="1 3" id="KW-0663">Pyridoxal phosphate</keyword>
<dbReference type="Gene3D" id="3.40.640.10">
    <property type="entry name" value="Type I PLP-dependent aspartate aminotransferase-like (Major domain)"/>
    <property type="match status" value="1"/>
</dbReference>
<protein>
    <submittedName>
        <fullName evidence="4">UDP-4-amino-4, 6-dideoxy-N-acetyl-beta-L-altrosamine transaminase</fullName>
        <ecNumber evidence="4">2.6.1.92</ecNumber>
    </submittedName>
</protein>
<evidence type="ECO:0000256" key="1">
    <source>
        <dbReference type="ARBA" id="ARBA00022898"/>
    </source>
</evidence>
<dbReference type="EC" id="2.6.1.92" evidence="4"/>
<organism evidence="4 5">
    <name type="scientific">Agaribacter flavus</name>
    <dbReference type="NCBI Taxonomy" id="1902781"/>
    <lineage>
        <taxon>Bacteria</taxon>
        <taxon>Pseudomonadati</taxon>
        <taxon>Pseudomonadota</taxon>
        <taxon>Gammaproteobacteria</taxon>
        <taxon>Alteromonadales</taxon>
        <taxon>Alteromonadaceae</taxon>
        <taxon>Agaribacter</taxon>
    </lineage>
</organism>
<dbReference type="Proteomes" id="UP001595478">
    <property type="component" value="Unassembled WGS sequence"/>
</dbReference>